<dbReference type="PROSITE" id="PS00449">
    <property type="entry name" value="ATPASE_A"/>
    <property type="match status" value="1"/>
</dbReference>
<dbReference type="PRINTS" id="PR00123">
    <property type="entry name" value="ATPASEA"/>
</dbReference>
<accession>A0ABU0E184</accession>
<evidence type="ECO:0000256" key="10">
    <source>
        <dbReference type="ARBA" id="ARBA00023310"/>
    </source>
</evidence>
<reference evidence="13 14" key="1">
    <citation type="submission" date="2023-07" db="EMBL/GenBank/DDBJ databases">
        <title>Genomic Encyclopedia of Type Strains, Phase IV (KMG-IV): sequencing the most valuable type-strain genomes for metagenomic binning, comparative biology and taxonomic classification.</title>
        <authorList>
            <person name="Goeker M."/>
        </authorList>
    </citation>
    <scope>NUCLEOTIDE SEQUENCE [LARGE SCALE GENOMIC DNA]</scope>
    <source>
        <strain evidence="13 14">DSM 16784</strain>
    </source>
</reference>
<feature type="transmembrane region" description="Helical" evidence="11">
    <location>
        <begin position="205"/>
        <end position="228"/>
    </location>
</feature>
<evidence type="ECO:0000256" key="5">
    <source>
        <dbReference type="ARBA" id="ARBA00022692"/>
    </source>
</evidence>
<dbReference type="PANTHER" id="PTHR42823">
    <property type="entry name" value="ATP SYNTHASE SUBUNIT A, CHLOROPLASTIC"/>
    <property type="match status" value="1"/>
</dbReference>
<dbReference type="InterPro" id="IPR035908">
    <property type="entry name" value="F0_ATP_A_sf"/>
</dbReference>
<dbReference type="NCBIfam" id="TIGR01131">
    <property type="entry name" value="ATP_synt_6_or_A"/>
    <property type="match status" value="1"/>
</dbReference>
<evidence type="ECO:0000256" key="8">
    <source>
        <dbReference type="ARBA" id="ARBA00023065"/>
    </source>
</evidence>
<evidence type="ECO:0000256" key="4">
    <source>
        <dbReference type="ARBA" id="ARBA00022547"/>
    </source>
</evidence>
<evidence type="ECO:0000256" key="3">
    <source>
        <dbReference type="ARBA" id="ARBA00022448"/>
    </source>
</evidence>
<dbReference type="Proteomes" id="UP001230220">
    <property type="component" value="Unassembled WGS sequence"/>
</dbReference>
<comment type="similarity">
    <text evidence="2 11 12">Belongs to the ATPase A chain family.</text>
</comment>
<proteinExistence type="inferred from homology"/>
<keyword evidence="11" id="KW-1003">Cell membrane</keyword>
<dbReference type="InterPro" id="IPR045082">
    <property type="entry name" value="ATP_syn_F0_a_bact/chloroplast"/>
</dbReference>
<keyword evidence="3 11" id="KW-0813">Transport</keyword>
<dbReference type="HAMAP" id="MF_01393">
    <property type="entry name" value="ATP_synth_a_bact"/>
    <property type="match status" value="1"/>
</dbReference>
<dbReference type="Gene3D" id="1.20.120.220">
    <property type="entry name" value="ATP synthase, F0 complex, subunit A"/>
    <property type="match status" value="1"/>
</dbReference>
<keyword evidence="9 11" id="KW-0472">Membrane</keyword>
<evidence type="ECO:0000256" key="11">
    <source>
        <dbReference type="HAMAP-Rule" id="MF_01393"/>
    </source>
</evidence>
<feature type="transmembrane region" description="Helical" evidence="11">
    <location>
        <begin position="79"/>
        <end position="100"/>
    </location>
</feature>
<dbReference type="Pfam" id="PF00119">
    <property type="entry name" value="ATP-synt_A"/>
    <property type="match status" value="1"/>
</dbReference>
<keyword evidence="4 11" id="KW-0138">CF(0)</keyword>
<dbReference type="InterPro" id="IPR000568">
    <property type="entry name" value="ATP_synth_F0_asu"/>
</dbReference>
<comment type="caution">
    <text evidence="13">The sequence shown here is derived from an EMBL/GenBank/DDBJ whole genome shotgun (WGS) entry which is preliminary data.</text>
</comment>
<dbReference type="EMBL" id="JAUSUR010000002">
    <property type="protein sequence ID" value="MDQ0360596.1"/>
    <property type="molecule type" value="Genomic_DNA"/>
</dbReference>
<feature type="transmembrane region" description="Helical" evidence="11">
    <location>
        <begin position="14"/>
        <end position="36"/>
    </location>
</feature>
<evidence type="ECO:0000256" key="1">
    <source>
        <dbReference type="ARBA" id="ARBA00004141"/>
    </source>
</evidence>
<keyword evidence="14" id="KW-1185">Reference proteome</keyword>
<keyword evidence="10 11" id="KW-0066">ATP synthesis</keyword>
<evidence type="ECO:0000313" key="13">
    <source>
        <dbReference type="EMBL" id="MDQ0360596.1"/>
    </source>
</evidence>
<dbReference type="SUPFAM" id="SSF81336">
    <property type="entry name" value="F1F0 ATP synthase subunit A"/>
    <property type="match status" value="1"/>
</dbReference>
<evidence type="ECO:0000256" key="9">
    <source>
        <dbReference type="ARBA" id="ARBA00023136"/>
    </source>
</evidence>
<dbReference type="InterPro" id="IPR023011">
    <property type="entry name" value="ATP_synth_F0_asu_AS"/>
</dbReference>
<evidence type="ECO:0000256" key="7">
    <source>
        <dbReference type="ARBA" id="ARBA00022989"/>
    </source>
</evidence>
<evidence type="ECO:0000256" key="2">
    <source>
        <dbReference type="ARBA" id="ARBA00006810"/>
    </source>
</evidence>
<dbReference type="RefSeq" id="WP_307406626.1">
    <property type="nucleotide sequence ID" value="NZ_JAUSUR010000002.1"/>
</dbReference>
<keyword evidence="6 11" id="KW-0375">Hydrogen ion transport</keyword>
<feature type="transmembrane region" description="Helical" evidence="11">
    <location>
        <begin position="107"/>
        <end position="124"/>
    </location>
</feature>
<keyword evidence="7 11" id="KW-1133">Transmembrane helix</keyword>
<keyword evidence="5 11" id="KW-0812">Transmembrane</keyword>
<organism evidence="13 14">
    <name type="scientific">Breznakia pachnodae</name>
    <dbReference type="NCBI Taxonomy" id="265178"/>
    <lineage>
        <taxon>Bacteria</taxon>
        <taxon>Bacillati</taxon>
        <taxon>Bacillota</taxon>
        <taxon>Erysipelotrichia</taxon>
        <taxon>Erysipelotrichales</taxon>
        <taxon>Erysipelotrichaceae</taxon>
        <taxon>Breznakia</taxon>
    </lineage>
</organism>
<evidence type="ECO:0000313" key="14">
    <source>
        <dbReference type="Proteomes" id="UP001230220"/>
    </source>
</evidence>
<dbReference type="CDD" id="cd00310">
    <property type="entry name" value="ATP-synt_Fo_a_6"/>
    <property type="match status" value="1"/>
</dbReference>
<evidence type="ECO:0000256" key="6">
    <source>
        <dbReference type="ARBA" id="ARBA00022781"/>
    </source>
</evidence>
<sequence length="236" mass="26110">MEGLLIHFGEHELFIHQSILIWIVICIFVTVLLVWAGSKIKKADPTKAPKGVVLVFEQLVNMCSMVLKGNLNEQTWKYLPAMGTIMIVMVISNLMGLIGLQPPTGNMSVTITLTLLAIILIHGSDIKKNGLKGKLKAWCDPTPFLMPLNVIGDLATPVSLTLRLFGNILGGTIIIGLLYMLLETLLKLFIPAGALMYVATPFLHMYFDIFTAFMQTYIFFTLVSFYLADAIGSNED</sequence>
<gene>
    <name evidence="11" type="primary">atpB</name>
    <name evidence="13" type="ORF">J2S15_001341</name>
</gene>
<comment type="subcellular location">
    <subcellularLocation>
        <location evidence="11 12">Cell membrane</location>
        <topology evidence="11 12">Multi-pass membrane protein</topology>
    </subcellularLocation>
    <subcellularLocation>
        <location evidence="1">Membrane</location>
        <topology evidence="1">Multi-pass membrane protein</topology>
    </subcellularLocation>
</comment>
<evidence type="ECO:0000256" key="12">
    <source>
        <dbReference type="RuleBase" id="RU000483"/>
    </source>
</evidence>
<comment type="function">
    <text evidence="11 12">Key component of the proton channel; it plays a direct role in the translocation of protons across the membrane.</text>
</comment>
<protein>
    <recommendedName>
        <fullName evidence="11 12">ATP synthase subunit a</fullName>
    </recommendedName>
    <alternativeName>
        <fullName evidence="11">ATP synthase F0 sector subunit a</fullName>
    </alternativeName>
    <alternativeName>
        <fullName evidence="11">F-ATPase subunit 6</fullName>
    </alternativeName>
</protein>
<name>A0ABU0E184_9FIRM</name>
<keyword evidence="8 11" id="KW-0406">Ion transport</keyword>
<dbReference type="PANTHER" id="PTHR42823:SF3">
    <property type="entry name" value="ATP SYNTHASE SUBUNIT A, CHLOROPLASTIC"/>
    <property type="match status" value="1"/>
</dbReference>